<dbReference type="SUPFAM" id="SSF53474">
    <property type="entry name" value="alpha/beta-Hydrolases"/>
    <property type="match status" value="1"/>
</dbReference>
<dbReference type="InterPro" id="IPR029058">
    <property type="entry name" value="AB_hydrolase_fold"/>
</dbReference>
<evidence type="ECO:0000256" key="8">
    <source>
        <dbReference type="ARBA" id="ARBA00023098"/>
    </source>
</evidence>
<feature type="compositionally biased region" description="Pro residues" evidence="12">
    <location>
        <begin position="516"/>
        <end position="526"/>
    </location>
</feature>
<proteinExistence type="inferred from homology"/>
<evidence type="ECO:0000256" key="3">
    <source>
        <dbReference type="ARBA" id="ARBA00013279"/>
    </source>
</evidence>
<comment type="similarity">
    <text evidence="9">Belongs to the AB hydrolase superfamily. Lipase family. Class Lip subfamily.</text>
</comment>
<comment type="catalytic activity">
    <reaction evidence="10">
        <text>a diacylglycerol + H2O = a monoacylglycerol + a fatty acid + H(+)</text>
        <dbReference type="Rhea" id="RHEA:32731"/>
        <dbReference type="ChEBI" id="CHEBI:15377"/>
        <dbReference type="ChEBI" id="CHEBI:15378"/>
        <dbReference type="ChEBI" id="CHEBI:17408"/>
        <dbReference type="ChEBI" id="CHEBI:18035"/>
        <dbReference type="ChEBI" id="CHEBI:28868"/>
    </reaction>
</comment>
<evidence type="ECO:0000256" key="1">
    <source>
        <dbReference type="ARBA" id="ARBA00001024"/>
    </source>
</evidence>
<evidence type="ECO:0000256" key="10">
    <source>
        <dbReference type="ARBA" id="ARBA00047591"/>
    </source>
</evidence>
<comment type="catalytic activity">
    <reaction evidence="11">
        <text>a monoacylglycerol + H2O = glycerol + a fatty acid + H(+)</text>
        <dbReference type="Rhea" id="RHEA:15245"/>
        <dbReference type="ChEBI" id="CHEBI:15377"/>
        <dbReference type="ChEBI" id="CHEBI:15378"/>
        <dbReference type="ChEBI" id="CHEBI:17408"/>
        <dbReference type="ChEBI" id="CHEBI:17754"/>
        <dbReference type="ChEBI" id="CHEBI:28868"/>
    </reaction>
</comment>
<reference evidence="13 14" key="1">
    <citation type="journal article" date="2020" name="Elife">
        <title>Loss of centromere function drives karyotype evolution in closely related Malassezia species.</title>
        <authorList>
            <person name="Sankaranarayanan S.R."/>
            <person name="Ianiri G."/>
            <person name="Coelho M.A."/>
            <person name="Reza M.H."/>
            <person name="Thimmappa B.C."/>
            <person name="Ganguly P."/>
            <person name="Vadnala R.N."/>
            <person name="Sun S."/>
            <person name="Siddharthan R."/>
            <person name="Tellgren-Roth C."/>
            <person name="Dawson T.L."/>
            <person name="Heitman J."/>
            <person name="Sanyal K."/>
        </authorList>
    </citation>
    <scope>NUCLEOTIDE SEQUENCE [LARGE SCALE GENOMIC DNA]</scope>
    <source>
        <strain evidence="13">CBS14141</strain>
    </source>
</reference>
<evidence type="ECO:0000256" key="11">
    <source>
        <dbReference type="ARBA" id="ARBA00048461"/>
    </source>
</evidence>
<keyword evidence="6" id="KW-0442">Lipid degradation</keyword>
<keyword evidence="14" id="KW-1185">Reference proteome</keyword>
<feature type="compositionally biased region" description="Low complexity" evidence="12">
    <location>
        <begin position="430"/>
        <end position="457"/>
    </location>
</feature>
<gene>
    <name evidence="13" type="ORF">GLX27_003691</name>
</gene>
<feature type="compositionally biased region" description="Low complexity" evidence="12">
    <location>
        <begin position="480"/>
        <end position="490"/>
    </location>
</feature>
<keyword evidence="4" id="KW-0964">Secreted</keyword>
<sequence>MVRLSYVRFGVAWCIAIIIVSGFSNAASDIFYTPKNGWRSSSAGDILAWRSIDASGIKANVDLTEAYQILYRTSQNSPKNPQHSVTTILVPKNSVKNKLVVVGEAQDSNNANSAPSVGFVSGSRDSPNLVVDESLLVPYLQAGYIVTVPDSEGPLNAFTAGRSGGYQTLDSIRATLSFDKLSLNKNTTVAGFGYSGGGQAISWAAALQQSYAPEIHVAGWAFGGFIPNVTALMHHADSSLASGYAASAITGLVDAYPDLEKTAKSLLTSDGQDMLDFVRSNPITEVVSKYANVDVLGSKFFKRDGGLFLSKAYRDVARQNMQGTSQNEVPHVPLYVYHAESDEVVPYNSALQTVQYWCRHGAKVEFVTYTDDKLNHNNTQVTGSQPVFTFIQRLLNGKKVSWDACSFVKENTGPSASSSAGGPHVVPIPTGGHHTQSGSAHGGHSSEHAASSTHAPAGTGHNTSGTGPHASSKPSPSLHPSTGATSPAPSSHRETSGGAAGFGARVASRRRAAPPRTMPAPPLMER</sequence>
<dbReference type="PANTHER" id="PTHR34853">
    <property type="match status" value="1"/>
</dbReference>
<comment type="catalytic activity">
    <reaction evidence="1">
        <text>a triacylglycerol + H2O = a diacylglycerol + a fatty acid + H(+)</text>
        <dbReference type="Rhea" id="RHEA:12044"/>
        <dbReference type="ChEBI" id="CHEBI:15377"/>
        <dbReference type="ChEBI" id="CHEBI:15378"/>
        <dbReference type="ChEBI" id="CHEBI:17855"/>
        <dbReference type="ChEBI" id="CHEBI:18035"/>
        <dbReference type="ChEBI" id="CHEBI:28868"/>
        <dbReference type="EC" id="3.1.1.3"/>
    </reaction>
</comment>
<dbReference type="Gene3D" id="3.40.50.1820">
    <property type="entry name" value="alpha/beta hydrolase"/>
    <property type="match status" value="1"/>
</dbReference>
<accession>A0ABY8EVR2</accession>
<feature type="region of interest" description="Disordered" evidence="12">
    <location>
        <begin position="412"/>
        <end position="526"/>
    </location>
</feature>
<evidence type="ECO:0000256" key="9">
    <source>
        <dbReference type="ARBA" id="ARBA00043986"/>
    </source>
</evidence>
<evidence type="ECO:0000256" key="12">
    <source>
        <dbReference type="SAM" id="MobiDB-lite"/>
    </source>
</evidence>
<feature type="compositionally biased region" description="Low complexity" evidence="12">
    <location>
        <begin position="413"/>
        <end position="423"/>
    </location>
</feature>
<evidence type="ECO:0000256" key="6">
    <source>
        <dbReference type="ARBA" id="ARBA00022963"/>
    </source>
</evidence>
<evidence type="ECO:0000256" key="2">
    <source>
        <dbReference type="ARBA" id="ARBA00004613"/>
    </source>
</evidence>
<keyword evidence="7" id="KW-0843">Virulence</keyword>
<evidence type="ECO:0000256" key="7">
    <source>
        <dbReference type="ARBA" id="ARBA00023026"/>
    </source>
</evidence>
<organism evidence="13 14">
    <name type="scientific">Malassezia furfur</name>
    <name type="common">Pityriasis versicolor infection agent</name>
    <name type="synonym">Pityrosporum furfur</name>
    <dbReference type="NCBI Taxonomy" id="55194"/>
    <lineage>
        <taxon>Eukaryota</taxon>
        <taxon>Fungi</taxon>
        <taxon>Dikarya</taxon>
        <taxon>Basidiomycota</taxon>
        <taxon>Ustilaginomycotina</taxon>
        <taxon>Malasseziomycetes</taxon>
        <taxon>Malasseziales</taxon>
        <taxon>Malasseziaceae</taxon>
        <taxon>Malassezia</taxon>
    </lineage>
</organism>
<keyword evidence="8" id="KW-0443">Lipid metabolism</keyword>
<protein>
    <recommendedName>
        <fullName evidence="3">triacylglycerol lipase</fullName>
        <ecNumber evidence="3">3.1.1.3</ecNumber>
    </recommendedName>
</protein>
<dbReference type="Gene3D" id="1.10.260.130">
    <property type="match status" value="1"/>
</dbReference>
<dbReference type="Pfam" id="PF03583">
    <property type="entry name" value="LIP"/>
    <property type="match status" value="1"/>
</dbReference>
<dbReference type="EC" id="3.1.1.3" evidence="3"/>
<comment type="subcellular location">
    <subcellularLocation>
        <location evidence="2">Secreted</location>
    </subcellularLocation>
</comment>
<evidence type="ECO:0000256" key="4">
    <source>
        <dbReference type="ARBA" id="ARBA00022525"/>
    </source>
</evidence>
<dbReference type="Proteomes" id="UP000818624">
    <property type="component" value="Chromosome 4"/>
</dbReference>
<dbReference type="PANTHER" id="PTHR34853:SF1">
    <property type="entry name" value="LIPASE 5"/>
    <property type="match status" value="1"/>
</dbReference>
<dbReference type="EMBL" id="CP046237">
    <property type="protein sequence ID" value="WFD49014.1"/>
    <property type="molecule type" value="Genomic_DNA"/>
</dbReference>
<evidence type="ECO:0000256" key="5">
    <source>
        <dbReference type="ARBA" id="ARBA00022801"/>
    </source>
</evidence>
<keyword evidence="5" id="KW-0378">Hydrolase</keyword>
<evidence type="ECO:0000313" key="14">
    <source>
        <dbReference type="Proteomes" id="UP000818624"/>
    </source>
</evidence>
<name>A0ABY8EVR2_MALFU</name>
<dbReference type="InterPro" id="IPR005152">
    <property type="entry name" value="Lipase_secreted"/>
</dbReference>
<evidence type="ECO:0000313" key="13">
    <source>
        <dbReference type="EMBL" id="WFD49014.1"/>
    </source>
</evidence>